<evidence type="ECO:0000313" key="1">
    <source>
        <dbReference type="EMBL" id="AEF94224.1"/>
    </source>
</evidence>
<sequence length="100" mass="11689">MKTLPIIKALIDWDYDFSSDFKTNEKGYTFVIDVWDSTPKLALYKFTPFAVKCDHTDQQPPEELLKKALEEQGVKAKDGIFKINHELRNWIEENILDKAL</sequence>
<proteinExistence type="predicted"/>
<accession>F6B5A3</accession>
<name>F6B5A3_DESCC</name>
<reference evidence="1" key="1">
    <citation type="submission" date="2011-05" db="EMBL/GenBank/DDBJ databases">
        <title>Complete sequence of Desulfotomaculum carboxydivorans CO-1-SRB.</title>
        <authorList>
            <consortium name="US DOE Joint Genome Institute"/>
            <person name="Lucas S."/>
            <person name="Han J."/>
            <person name="Lapidus A."/>
            <person name="Cheng J.-F."/>
            <person name="Goodwin L."/>
            <person name="Pitluck S."/>
            <person name="Peters L."/>
            <person name="Mikhailova N."/>
            <person name="Lu M."/>
            <person name="Han C."/>
            <person name="Tapia R."/>
            <person name="Land M."/>
            <person name="Hauser L."/>
            <person name="Kyrpides N."/>
            <person name="Ivanova N."/>
            <person name="Pagani I."/>
            <person name="Stams A."/>
            <person name="Plugge C."/>
            <person name="Muyzer G."/>
            <person name="Kuever J."/>
            <person name="Parshina S."/>
            <person name="Ivanova A."/>
            <person name="Nazina T."/>
            <person name="Woyke T."/>
        </authorList>
    </citation>
    <scope>NUCLEOTIDE SEQUENCE [LARGE SCALE GENOMIC DNA]</scope>
    <source>
        <strain evidence="1">CO-1-SRB</strain>
    </source>
</reference>
<dbReference type="AlphaFoldDB" id="F6B5A3"/>
<gene>
    <name evidence="1" type="ordered locus">Desca_1365</name>
</gene>
<dbReference type="KEGG" id="dca:Desca_1365"/>
<organism evidence="1 2">
    <name type="scientific">Desulfotomaculum nigrificans (strain DSM 14880 / VKM B-2319 / CO-1-SRB)</name>
    <name type="common">Desulfotomaculum carboxydivorans</name>
    <dbReference type="NCBI Taxonomy" id="868595"/>
    <lineage>
        <taxon>Bacteria</taxon>
        <taxon>Bacillati</taxon>
        <taxon>Bacillota</taxon>
        <taxon>Clostridia</taxon>
        <taxon>Eubacteriales</taxon>
        <taxon>Desulfotomaculaceae</taxon>
        <taxon>Desulfotomaculum</taxon>
    </lineage>
</organism>
<dbReference type="HOGENOM" id="CLU_2301250_0_0_9"/>
<evidence type="ECO:0000313" key="2">
    <source>
        <dbReference type="Proteomes" id="UP000009226"/>
    </source>
</evidence>
<dbReference type="EMBL" id="CP002736">
    <property type="protein sequence ID" value="AEF94224.1"/>
    <property type="molecule type" value="Genomic_DNA"/>
</dbReference>
<protein>
    <submittedName>
        <fullName evidence="1">Uncharacterized protein</fullName>
    </submittedName>
</protein>
<dbReference type="InterPro" id="IPR059223">
    <property type="entry name" value="DVU0772-like"/>
</dbReference>
<dbReference type="STRING" id="868595.Desca_1365"/>
<dbReference type="RefSeq" id="WP_013810142.1">
    <property type="nucleotide sequence ID" value="NC_015565.1"/>
</dbReference>
<dbReference type="NCBIfam" id="NF045682">
    <property type="entry name" value="DVU0772_fam"/>
    <property type="match status" value="1"/>
</dbReference>
<keyword evidence="2" id="KW-1185">Reference proteome</keyword>
<dbReference type="Proteomes" id="UP000009226">
    <property type="component" value="Chromosome"/>
</dbReference>